<proteinExistence type="predicted"/>
<keyword evidence="10" id="KW-1185">Reference proteome</keyword>
<keyword evidence="5 9" id="KW-0418">Kinase</keyword>
<dbReference type="InterPro" id="IPR036890">
    <property type="entry name" value="HATPase_C_sf"/>
</dbReference>
<keyword evidence="3" id="KW-0597">Phosphoprotein</keyword>
<feature type="compositionally biased region" description="Basic and acidic residues" evidence="7">
    <location>
        <begin position="1"/>
        <end position="11"/>
    </location>
</feature>
<keyword evidence="4" id="KW-0808">Transferase</keyword>
<dbReference type="PROSITE" id="PS50109">
    <property type="entry name" value="HIS_KIN"/>
    <property type="match status" value="1"/>
</dbReference>
<dbReference type="InterPro" id="IPR050736">
    <property type="entry name" value="Sensor_HK_Regulatory"/>
</dbReference>
<dbReference type="InterPro" id="IPR003594">
    <property type="entry name" value="HATPase_dom"/>
</dbReference>
<dbReference type="EMBL" id="VOAH01000001">
    <property type="protein sequence ID" value="TVP41857.1"/>
    <property type="molecule type" value="Genomic_DNA"/>
</dbReference>
<evidence type="ECO:0000313" key="10">
    <source>
        <dbReference type="Proteomes" id="UP000315289"/>
    </source>
</evidence>
<dbReference type="InterPro" id="IPR004358">
    <property type="entry name" value="Sig_transdc_His_kin-like_C"/>
</dbReference>
<dbReference type="SMART" id="SM00387">
    <property type="entry name" value="HATPase_c"/>
    <property type="match status" value="1"/>
</dbReference>
<dbReference type="OrthoDB" id="12090at2157"/>
<dbReference type="Pfam" id="PF02518">
    <property type="entry name" value="HATPase_c"/>
    <property type="match status" value="1"/>
</dbReference>
<feature type="domain" description="Histidine kinase" evidence="8">
    <location>
        <begin position="541"/>
        <end position="807"/>
    </location>
</feature>
<gene>
    <name evidence="9" type="ORF">NARC_10263</name>
</gene>
<protein>
    <recommendedName>
        <fullName evidence="2">histidine kinase</fullName>
        <ecNumber evidence="2">2.7.13.3</ecNumber>
    </recommendedName>
</protein>
<dbReference type="InterPro" id="IPR005467">
    <property type="entry name" value="His_kinase_dom"/>
</dbReference>
<evidence type="ECO:0000256" key="5">
    <source>
        <dbReference type="ARBA" id="ARBA00022777"/>
    </source>
</evidence>
<evidence type="ECO:0000259" key="8">
    <source>
        <dbReference type="PROSITE" id="PS50109"/>
    </source>
</evidence>
<reference evidence="9 10" key="1">
    <citation type="journal article" date="2019" name="Front. Microbiol.">
        <title>Ammonia Oxidation by the Arctic Terrestrial Thaumarchaeote Candidatus Nitrosocosmicus arcticus Is Stimulated by Increasing Temperatures.</title>
        <authorList>
            <person name="Alves R.J.E."/>
            <person name="Kerou M."/>
            <person name="Zappe A."/>
            <person name="Bittner R."/>
            <person name="Abby S.S."/>
            <person name="Schmidt H.A."/>
            <person name="Pfeifer K."/>
            <person name="Schleper C."/>
        </authorList>
    </citation>
    <scope>NUCLEOTIDE SEQUENCE [LARGE SCALE GENOMIC DNA]</scope>
    <source>
        <strain evidence="9 10">Kfb</strain>
    </source>
</reference>
<dbReference type="SUPFAM" id="SSF47384">
    <property type="entry name" value="Homodimeric domain of signal transducing histidine kinase"/>
    <property type="match status" value="1"/>
</dbReference>
<dbReference type="PRINTS" id="PR00344">
    <property type="entry name" value="BCTRLSENSOR"/>
</dbReference>
<organism evidence="9 10">
    <name type="scientific">Candidatus Nitrosocosmicus arcticus</name>
    <dbReference type="NCBI Taxonomy" id="2035267"/>
    <lineage>
        <taxon>Archaea</taxon>
        <taxon>Nitrososphaerota</taxon>
        <taxon>Nitrososphaeria</taxon>
        <taxon>Nitrososphaerales</taxon>
        <taxon>Nitrososphaeraceae</taxon>
        <taxon>Candidatus Nitrosocosmicus</taxon>
    </lineage>
</organism>
<dbReference type="PANTHER" id="PTHR43711">
    <property type="entry name" value="TWO-COMPONENT HISTIDINE KINASE"/>
    <property type="match status" value="1"/>
</dbReference>
<dbReference type="InterPro" id="IPR036097">
    <property type="entry name" value="HisK_dim/P_sf"/>
</dbReference>
<evidence type="ECO:0000313" key="9">
    <source>
        <dbReference type="EMBL" id="TVP41857.1"/>
    </source>
</evidence>
<dbReference type="EC" id="2.7.13.3" evidence="2"/>
<dbReference type="Gene3D" id="1.10.287.130">
    <property type="match status" value="1"/>
</dbReference>
<keyword evidence="6" id="KW-0902">Two-component regulatory system</keyword>
<dbReference type="RefSeq" id="WP_144728400.1">
    <property type="nucleotide sequence ID" value="NZ_ML675578.1"/>
</dbReference>
<dbReference type="CDD" id="cd00082">
    <property type="entry name" value="HisKA"/>
    <property type="match status" value="1"/>
</dbReference>
<dbReference type="InterPro" id="IPR003661">
    <property type="entry name" value="HisK_dim/P_dom"/>
</dbReference>
<accession>A0A557SZ23</accession>
<sequence>MDEGGDFHKATSDLFNQDSSSSETSTIGNNIERGDDQQGKQTIATRIAYGGETIPITEKFAVNCKRDLNICIDKNGPSVIINVPEIKRLYAIFKSHSVKIRIVTEITPDNMGYCKQIVGKYGVEIRHLSGIKGNLAISDHREYLATAVLLESKPLTGIIHSNVKEIVEQNQLVFETFWEKAIPAEQRIREIEAGELPIETYLINNNTEALDYAQDFIRNADTGFSNSTSMGYFKLLDQSQTLLHAYLNHLSKYEEGKVKSGVRWVTYIDNKKEDIELIKKFIDIGIEIKHVRNLPPLHFSVSRKQCVTTVEDIENGEMHQRIIISTEPLYILHYQTVFAELWDIGIDAQERIRQIETGTTLQTTKVIENPVKTKQYFIDMVRNAKEEILILFPSLNAVKREVIMGIIDLLKKRSAENIRIRILSPVNENIKEILFPKDVEGKNKVLESITNREIRKQENLISTIVIVDRKYVLATELKDDSKELFEEAIGVSTYSTSKPTVLSYISIFEGLWDQTEMSDDLKIANEKLVQREQLEREFINTAAHELRTPTQAVMGYSELDKEVFEELLRNTKVTTDNELKRIIEHLKGHFDAISRNSTRLNELINNLLDVARIDSNRTDSLQIRAEKLDLVKEINDSVNTELGQKIKNKNIEINLINECINEQCWTYADKLRLNQIINNLLGNAIKFTNQNGKIHITIKENIPISDNRIIGEKKNNLEYSKSGIEEKREGNRVKNEIFVSISDTGKGISPQIMSKLFEKFITGSNTGTGLGLYITRNLVEAHGGRIWAFNNNDGVGSTFVFSLPKANHENILDN</sequence>
<name>A0A557SZ23_9ARCH</name>
<dbReference type="Proteomes" id="UP000315289">
    <property type="component" value="Unassembled WGS sequence"/>
</dbReference>
<dbReference type="AlphaFoldDB" id="A0A557SZ23"/>
<dbReference type="Gene3D" id="3.30.565.10">
    <property type="entry name" value="Histidine kinase-like ATPase, C-terminal domain"/>
    <property type="match status" value="1"/>
</dbReference>
<evidence type="ECO:0000256" key="7">
    <source>
        <dbReference type="SAM" id="MobiDB-lite"/>
    </source>
</evidence>
<comment type="caution">
    <text evidence="9">The sequence shown here is derived from an EMBL/GenBank/DDBJ whole genome shotgun (WGS) entry which is preliminary data.</text>
</comment>
<comment type="catalytic activity">
    <reaction evidence="1">
        <text>ATP + protein L-histidine = ADP + protein N-phospho-L-histidine.</text>
        <dbReference type="EC" id="2.7.13.3"/>
    </reaction>
</comment>
<evidence type="ECO:0000256" key="2">
    <source>
        <dbReference type="ARBA" id="ARBA00012438"/>
    </source>
</evidence>
<evidence type="ECO:0000256" key="1">
    <source>
        <dbReference type="ARBA" id="ARBA00000085"/>
    </source>
</evidence>
<evidence type="ECO:0000256" key="3">
    <source>
        <dbReference type="ARBA" id="ARBA00022553"/>
    </source>
</evidence>
<evidence type="ECO:0000256" key="4">
    <source>
        <dbReference type="ARBA" id="ARBA00022679"/>
    </source>
</evidence>
<dbReference type="PANTHER" id="PTHR43711:SF1">
    <property type="entry name" value="HISTIDINE KINASE 1"/>
    <property type="match status" value="1"/>
</dbReference>
<evidence type="ECO:0000256" key="6">
    <source>
        <dbReference type="ARBA" id="ARBA00023012"/>
    </source>
</evidence>
<dbReference type="Pfam" id="PF00512">
    <property type="entry name" value="HisKA"/>
    <property type="match status" value="1"/>
</dbReference>
<feature type="compositionally biased region" description="Polar residues" evidence="7">
    <location>
        <begin position="13"/>
        <end position="29"/>
    </location>
</feature>
<dbReference type="SUPFAM" id="SSF55874">
    <property type="entry name" value="ATPase domain of HSP90 chaperone/DNA topoisomerase II/histidine kinase"/>
    <property type="match status" value="1"/>
</dbReference>
<dbReference type="SMART" id="SM00388">
    <property type="entry name" value="HisKA"/>
    <property type="match status" value="1"/>
</dbReference>
<feature type="region of interest" description="Disordered" evidence="7">
    <location>
        <begin position="1"/>
        <end position="39"/>
    </location>
</feature>
<dbReference type="GO" id="GO:0000155">
    <property type="term" value="F:phosphorelay sensor kinase activity"/>
    <property type="evidence" value="ECO:0007669"/>
    <property type="project" value="InterPro"/>
</dbReference>